<feature type="compositionally biased region" description="Polar residues" evidence="6">
    <location>
        <begin position="368"/>
        <end position="377"/>
    </location>
</feature>
<feature type="compositionally biased region" description="Pro residues" evidence="6">
    <location>
        <begin position="356"/>
        <end position="366"/>
    </location>
</feature>
<feature type="signal peptide" evidence="7">
    <location>
        <begin position="1"/>
        <end position="24"/>
    </location>
</feature>
<dbReference type="EMBL" id="JAVRRD010000018">
    <property type="protein sequence ID" value="KAK5050103.1"/>
    <property type="molecule type" value="Genomic_DNA"/>
</dbReference>
<feature type="region of interest" description="Disordered" evidence="6">
    <location>
        <begin position="350"/>
        <end position="377"/>
    </location>
</feature>
<accession>A0AAV9N6T0</accession>
<dbReference type="GO" id="GO:0004553">
    <property type="term" value="F:hydrolase activity, hydrolyzing O-glycosyl compounds"/>
    <property type="evidence" value="ECO:0007669"/>
    <property type="project" value="InterPro"/>
</dbReference>
<protein>
    <recommendedName>
        <fullName evidence="10">Beta-xylosidase C-terminal Concanavalin A-like domain-containing protein</fullName>
    </recommendedName>
</protein>
<comment type="caution">
    <text evidence="8">The sequence shown here is derived from an EMBL/GenBank/DDBJ whole genome shotgun (WGS) entry which is preliminary data.</text>
</comment>
<evidence type="ECO:0000256" key="1">
    <source>
        <dbReference type="ARBA" id="ARBA00009865"/>
    </source>
</evidence>
<feature type="chain" id="PRO_5043317320" description="Beta-xylosidase C-terminal Concanavalin A-like domain-containing protein" evidence="7">
    <location>
        <begin position="25"/>
        <end position="377"/>
    </location>
</feature>
<comment type="similarity">
    <text evidence="1 5">Belongs to the glycosyl hydrolase 43 family.</text>
</comment>
<organism evidence="8 9">
    <name type="scientific">Exophiala bonariae</name>
    <dbReference type="NCBI Taxonomy" id="1690606"/>
    <lineage>
        <taxon>Eukaryota</taxon>
        <taxon>Fungi</taxon>
        <taxon>Dikarya</taxon>
        <taxon>Ascomycota</taxon>
        <taxon>Pezizomycotina</taxon>
        <taxon>Eurotiomycetes</taxon>
        <taxon>Chaetothyriomycetidae</taxon>
        <taxon>Chaetothyriales</taxon>
        <taxon>Herpotrichiellaceae</taxon>
        <taxon>Exophiala</taxon>
    </lineage>
</organism>
<evidence type="ECO:0000313" key="9">
    <source>
        <dbReference type="Proteomes" id="UP001358417"/>
    </source>
</evidence>
<dbReference type="PANTHER" id="PTHR43817">
    <property type="entry name" value="GLYCOSYL HYDROLASE"/>
    <property type="match status" value="1"/>
</dbReference>
<keyword evidence="9" id="KW-1185">Reference proteome</keyword>
<keyword evidence="3 5" id="KW-0378">Hydrolase</keyword>
<dbReference type="AlphaFoldDB" id="A0AAV9N6T0"/>
<dbReference type="RefSeq" id="XP_064704913.1">
    <property type="nucleotide sequence ID" value="XM_064847801.1"/>
</dbReference>
<dbReference type="Pfam" id="PF04616">
    <property type="entry name" value="Glyco_hydro_43"/>
    <property type="match status" value="1"/>
</dbReference>
<keyword evidence="2 7" id="KW-0732">Signal</keyword>
<evidence type="ECO:0008006" key="10">
    <source>
        <dbReference type="Google" id="ProtNLM"/>
    </source>
</evidence>
<evidence type="ECO:0000256" key="3">
    <source>
        <dbReference type="ARBA" id="ARBA00022801"/>
    </source>
</evidence>
<keyword evidence="4 5" id="KW-0326">Glycosidase</keyword>
<evidence type="ECO:0000256" key="7">
    <source>
        <dbReference type="SAM" id="SignalP"/>
    </source>
</evidence>
<evidence type="ECO:0000256" key="5">
    <source>
        <dbReference type="RuleBase" id="RU361187"/>
    </source>
</evidence>
<dbReference type="InterPro" id="IPR006710">
    <property type="entry name" value="Glyco_hydro_43"/>
</dbReference>
<evidence type="ECO:0000256" key="2">
    <source>
        <dbReference type="ARBA" id="ARBA00022729"/>
    </source>
</evidence>
<dbReference type="PANTHER" id="PTHR43817:SF1">
    <property type="entry name" value="HYDROLASE, FAMILY 43, PUTATIVE (AFU_ORTHOLOGUE AFUA_3G01660)-RELATED"/>
    <property type="match status" value="1"/>
</dbReference>
<evidence type="ECO:0000256" key="6">
    <source>
        <dbReference type="SAM" id="MobiDB-lite"/>
    </source>
</evidence>
<dbReference type="SUPFAM" id="SSF75005">
    <property type="entry name" value="Arabinanase/levansucrase/invertase"/>
    <property type="match status" value="1"/>
</dbReference>
<dbReference type="Gene3D" id="2.115.10.20">
    <property type="entry name" value="Glycosyl hydrolase domain, family 43"/>
    <property type="match status" value="1"/>
</dbReference>
<dbReference type="GO" id="GO:0005975">
    <property type="term" value="P:carbohydrate metabolic process"/>
    <property type="evidence" value="ECO:0007669"/>
    <property type="project" value="InterPro"/>
</dbReference>
<dbReference type="Proteomes" id="UP001358417">
    <property type="component" value="Unassembled WGS sequence"/>
</dbReference>
<dbReference type="GeneID" id="89972402"/>
<dbReference type="InterPro" id="IPR023296">
    <property type="entry name" value="Glyco_hydro_beta-prop_sf"/>
</dbReference>
<sequence length="377" mass="42862">MIGVNSSLFLLGYSSIYFAQSVNSEPSPGTFTNPILDGGGADPWVIRHGDYYYLAQSTNTNITVRQSESLTDWNNATIKTVFTLPENTSYTYDIWAPELHYIDSYNKWFIIFTADVDPDSPSPMQDMLCDFTCPAVNHRMFVLESSTSDPWNSEYSFKSELDTYDQFAIDGTYFVHSTGLYHVYSCWEGKYISWPAMLCITRMSDPWTVSSPESERQIISRPDQPWEKTPYNRTVNVRLSSNEAPQQLANPTTGQQFIIYSAARSDNRNYCLGQLELIGDDPMNPASWDKHTEGCIFYENPDEHVYGVGHASFTKSPDGTEDWIVYHGMEDYETGWSARTIRAQKYTWNEDGSPNFPRPGIGPFPIPSGQTDEWTGV</sequence>
<name>A0AAV9N6T0_9EURO</name>
<dbReference type="CDD" id="cd18820">
    <property type="entry name" value="GH43_LbAraf43-like"/>
    <property type="match status" value="1"/>
</dbReference>
<gene>
    <name evidence="8" type="ORF">LTR84_004223</name>
</gene>
<reference evidence="8 9" key="1">
    <citation type="submission" date="2023-08" db="EMBL/GenBank/DDBJ databases">
        <title>Black Yeasts Isolated from many extreme environments.</title>
        <authorList>
            <person name="Coleine C."/>
            <person name="Stajich J.E."/>
            <person name="Selbmann L."/>
        </authorList>
    </citation>
    <scope>NUCLEOTIDE SEQUENCE [LARGE SCALE GENOMIC DNA]</scope>
    <source>
        <strain evidence="8 9">CCFEE 5792</strain>
    </source>
</reference>
<evidence type="ECO:0000313" key="8">
    <source>
        <dbReference type="EMBL" id="KAK5050103.1"/>
    </source>
</evidence>
<proteinExistence type="inferred from homology"/>
<evidence type="ECO:0000256" key="4">
    <source>
        <dbReference type="ARBA" id="ARBA00023295"/>
    </source>
</evidence>